<dbReference type="SUPFAM" id="SSF50475">
    <property type="entry name" value="FMN-binding split barrel"/>
    <property type="match status" value="1"/>
</dbReference>
<dbReference type="Pfam" id="PF08327">
    <property type="entry name" value="AHSA1"/>
    <property type="match status" value="1"/>
</dbReference>
<evidence type="ECO:0000256" key="1">
    <source>
        <dbReference type="ARBA" id="ARBA00006817"/>
    </source>
</evidence>
<comment type="similarity">
    <text evidence="1">Belongs to the AHA1 family.</text>
</comment>
<dbReference type="InterPro" id="IPR013538">
    <property type="entry name" value="ASHA1/2-like_C"/>
</dbReference>
<dbReference type="InterPro" id="IPR011576">
    <property type="entry name" value="Pyridox_Oxase_N"/>
</dbReference>
<dbReference type="PANTHER" id="PTHR42815:SF2">
    <property type="entry name" value="FAD-BINDING, PUTATIVE (AFU_ORTHOLOGUE AFUA_6G07600)-RELATED"/>
    <property type="match status" value="1"/>
</dbReference>
<evidence type="ECO:0000313" key="5">
    <source>
        <dbReference type="Proteomes" id="UP000316781"/>
    </source>
</evidence>
<dbReference type="Gene3D" id="3.30.530.20">
    <property type="match status" value="1"/>
</dbReference>
<dbReference type="InterPro" id="IPR012349">
    <property type="entry name" value="Split_barrel_FMN-bd"/>
</dbReference>
<dbReference type="PANTHER" id="PTHR42815">
    <property type="entry name" value="FAD-BINDING, PUTATIVE (AFU_ORTHOLOGUE AFUA_6G07600)-RELATED"/>
    <property type="match status" value="1"/>
</dbReference>
<evidence type="ECO:0000259" key="3">
    <source>
        <dbReference type="Pfam" id="PF08327"/>
    </source>
</evidence>
<comment type="caution">
    <text evidence="4">The sequence shown here is derived from an EMBL/GenBank/DDBJ whole genome shotgun (WGS) entry which is preliminary data.</text>
</comment>
<accession>A0A549T1X7</accession>
<dbReference type="Proteomes" id="UP000316781">
    <property type="component" value="Unassembled WGS sequence"/>
</dbReference>
<evidence type="ECO:0000313" key="4">
    <source>
        <dbReference type="EMBL" id="TRL35861.1"/>
    </source>
</evidence>
<organism evidence="4 5">
    <name type="scientific">Methylosinus sporium</name>
    <dbReference type="NCBI Taxonomy" id="428"/>
    <lineage>
        <taxon>Bacteria</taxon>
        <taxon>Pseudomonadati</taxon>
        <taxon>Pseudomonadota</taxon>
        <taxon>Alphaproteobacteria</taxon>
        <taxon>Hyphomicrobiales</taxon>
        <taxon>Methylocystaceae</taxon>
        <taxon>Methylosinus</taxon>
    </lineage>
</organism>
<dbReference type="InterPro" id="IPR023393">
    <property type="entry name" value="START-like_dom_sf"/>
</dbReference>
<dbReference type="EMBL" id="VJMF01000025">
    <property type="protein sequence ID" value="TRL35861.1"/>
    <property type="molecule type" value="Genomic_DNA"/>
</dbReference>
<sequence length="384" mass="42410">MTGAAGRPVSLVLVRRVNAPAGRIFAAWTDPKWLVRWLIPGAGALREAVIDPRPGGAYRLEGLDPDGTRYRLCGRYIEVAPERRIALSWEYEGAAAGLCGPPTRVDVDLRPLGADACELTLTHGELKGEDAAATHRILWTICLDRLVWSLVPPPDEPAFRPSLGAIAELYGESHRSLQDAFDSRPLANALRKMMVTSTLTAEHRDFIAGRDMVFLATVDHRGFPTCSYKGGAPGFVRVLDDQTLALPSYDGNGMYLSAGNVAANAKVGLLFIDFEQPHRLRIHGAARLVRDEAELAAFPGAELLLVVKVYEAFVNCSRYVHRYQRAETSPFVPGEPRGDEMAPWKNLDVLRDALPGRDRVRREEAGSRSMTREEYLARLKRGET</sequence>
<dbReference type="Pfam" id="PF01243">
    <property type="entry name" value="PNPOx_N"/>
    <property type="match status" value="1"/>
</dbReference>
<dbReference type="CDD" id="cd07814">
    <property type="entry name" value="SRPBCC_CalC_Aha1-like"/>
    <property type="match status" value="1"/>
</dbReference>
<name>A0A549T1X7_METSR</name>
<feature type="domain" description="Pyridoxamine 5'-phosphate oxidase N-terminal" evidence="2">
    <location>
        <begin position="199"/>
        <end position="298"/>
    </location>
</feature>
<proteinExistence type="inferred from homology"/>
<dbReference type="RefSeq" id="WP_142862344.1">
    <property type="nucleotide sequence ID" value="NZ_VJMF01000025.1"/>
</dbReference>
<gene>
    <name evidence="4" type="ORF">FM996_06480</name>
</gene>
<dbReference type="SUPFAM" id="SSF55961">
    <property type="entry name" value="Bet v1-like"/>
    <property type="match status" value="1"/>
</dbReference>
<evidence type="ECO:0000259" key="2">
    <source>
        <dbReference type="Pfam" id="PF01243"/>
    </source>
</evidence>
<feature type="domain" description="Activator of Hsp90 ATPase homologue 1/2-like C-terminal" evidence="3">
    <location>
        <begin position="18"/>
        <end position="147"/>
    </location>
</feature>
<reference evidence="4 5" key="1">
    <citation type="submission" date="2019-07" db="EMBL/GenBank/DDBJ databases">
        <title>Ln-dependent methylotrophs.</title>
        <authorList>
            <person name="Tani A."/>
        </authorList>
    </citation>
    <scope>NUCLEOTIDE SEQUENCE [LARGE SCALE GENOMIC DNA]</scope>
    <source>
        <strain evidence="4 5">SM89A</strain>
    </source>
</reference>
<dbReference type="Gene3D" id="2.30.110.10">
    <property type="entry name" value="Electron Transport, Fmn-binding Protein, Chain A"/>
    <property type="match status" value="1"/>
</dbReference>
<protein>
    <submittedName>
        <fullName evidence="4">Pyridoxamine 5'-phosphate oxidase</fullName>
    </submittedName>
</protein>
<dbReference type="AlphaFoldDB" id="A0A549T1X7"/>